<dbReference type="Pfam" id="PF02207">
    <property type="entry name" value="zf-UBR"/>
    <property type="match status" value="1"/>
</dbReference>
<keyword evidence="6" id="KW-1185">Reference proteome</keyword>
<evidence type="ECO:0000313" key="6">
    <source>
        <dbReference type="Proteomes" id="UP000230750"/>
    </source>
</evidence>
<comment type="caution">
    <text evidence="5">The sequence shown here is derived from an EMBL/GenBank/DDBJ whole genome shotgun (WGS) entry which is preliminary data.</text>
</comment>
<dbReference type="EMBL" id="MRZV01000342">
    <property type="protein sequence ID" value="PIK52123.1"/>
    <property type="molecule type" value="Genomic_DNA"/>
</dbReference>
<evidence type="ECO:0000256" key="1">
    <source>
        <dbReference type="ARBA" id="ARBA00022723"/>
    </source>
</evidence>
<proteinExistence type="predicted"/>
<reference evidence="5 6" key="1">
    <citation type="journal article" date="2017" name="PLoS Biol.">
        <title>The sea cucumber genome provides insights into morphological evolution and visceral regeneration.</title>
        <authorList>
            <person name="Zhang X."/>
            <person name="Sun L."/>
            <person name="Yuan J."/>
            <person name="Sun Y."/>
            <person name="Gao Y."/>
            <person name="Zhang L."/>
            <person name="Li S."/>
            <person name="Dai H."/>
            <person name="Hamel J.F."/>
            <person name="Liu C."/>
            <person name="Yu Y."/>
            <person name="Liu S."/>
            <person name="Lin W."/>
            <person name="Guo K."/>
            <person name="Jin S."/>
            <person name="Xu P."/>
            <person name="Storey K.B."/>
            <person name="Huan P."/>
            <person name="Zhang T."/>
            <person name="Zhou Y."/>
            <person name="Zhang J."/>
            <person name="Lin C."/>
            <person name="Li X."/>
            <person name="Xing L."/>
            <person name="Huo D."/>
            <person name="Sun M."/>
            <person name="Wang L."/>
            <person name="Mercier A."/>
            <person name="Li F."/>
            <person name="Yang H."/>
            <person name="Xiang J."/>
        </authorList>
    </citation>
    <scope>NUCLEOTIDE SEQUENCE [LARGE SCALE GENOMIC DNA]</scope>
    <source>
        <strain evidence="5">Shaxun</strain>
        <tissue evidence="5">Muscle</tissue>
    </source>
</reference>
<organism evidence="5 6">
    <name type="scientific">Stichopus japonicus</name>
    <name type="common">Sea cucumber</name>
    <dbReference type="NCBI Taxonomy" id="307972"/>
    <lineage>
        <taxon>Eukaryota</taxon>
        <taxon>Metazoa</taxon>
        <taxon>Echinodermata</taxon>
        <taxon>Eleutherozoa</taxon>
        <taxon>Echinozoa</taxon>
        <taxon>Holothuroidea</taxon>
        <taxon>Aspidochirotacea</taxon>
        <taxon>Aspidochirotida</taxon>
        <taxon>Stichopodidae</taxon>
        <taxon>Apostichopus</taxon>
    </lineage>
</organism>
<dbReference type="PANTHER" id="PTHR13513">
    <property type="entry name" value="E3 UBIQUITIN-PROTEIN LIGASE UBR7"/>
    <property type="match status" value="1"/>
</dbReference>
<dbReference type="CDD" id="cd19677">
    <property type="entry name" value="UBR-box_UBR7"/>
    <property type="match status" value="1"/>
</dbReference>
<feature type="domain" description="UBR-type" evidence="4">
    <location>
        <begin position="39"/>
        <end position="95"/>
    </location>
</feature>
<evidence type="ECO:0000256" key="2">
    <source>
        <dbReference type="ARBA" id="ARBA00022771"/>
    </source>
</evidence>
<evidence type="ECO:0000259" key="4">
    <source>
        <dbReference type="SMART" id="SM00396"/>
    </source>
</evidence>
<name>A0A2G8KVT8_STIJA</name>
<keyword evidence="2" id="KW-0863">Zinc-finger</keyword>
<evidence type="ECO:0000313" key="5">
    <source>
        <dbReference type="EMBL" id="PIK52123.1"/>
    </source>
</evidence>
<dbReference type="SMART" id="SM00396">
    <property type="entry name" value="ZnF_UBR1"/>
    <property type="match status" value="1"/>
</dbReference>
<dbReference type="GO" id="GO:0061630">
    <property type="term" value="F:ubiquitin protein ligase activity"/>
    <property type="evidence" value="ECO:0007669"/>
    <property type="project" value="InterPro"/>
</dbReference>
<dbReference type="STRING" id="307972.A0A2G8KVT8"/>
<dbReference type="PANTHER" id="PTHR13513:SF9">
    <property type="entry name" value="E3 UBIQUITIN-PROTEIN LIGASE UBR7-RELATED"/>
    <property type="match status" value="1"/>
</dbReference>
<dbReference type="GO" id="GO:0008270">
    <property type="term" value="F:zinc ion binding"/>
    <property type="evidence" value="ECO:0007669"/>
    <property type="project" value="UniProtKB-KW"/>
</dbReference>
<dbReference type="InterPro" id="IPR047506">
    <property type="entry name" value="UBR7-like_UBR-box"/>
</dbReference>
<keyword evidence="3" id="KW-0862">Zinc</keyword>
<sequence length="104" mass="11442">MQEPSSSDGGGTLSMVDVLEENEELEEEAKAVLGDSDDRCCTYTTGYQDRQALYACNTCTSSSEGTLAGICLACSYACHDGHEMYELYTKSGLHIYPIEWPHEE</sequence>
<accession>A0A2G8KVT8</accession>
<evidence type="ECO:0000256" key="3">
    <source>
        <dbReference type="ARBA" id="ARBA00022833"/>
    </source>
</evidence>
<dbReference type="Proteomes" id="UP000230750">
    <property type="component" value="Unassembled WGS sequence"/>
</dbReference>
<protein>
    <submittedName>
        <fullName evidence="5">Putative E3 ubiquitin-protein ligase UBR7</fullName>
    </submittedName>
</protein>
<dbReference type="OrthoDB" id="10262564at2759"/>
<gene>
    <name evidence="5" type="ORF">BSL78_10970</name>
</gene>
<dbReference type="InterPro" id="IPR040204">
    <property type="entry name" value="UBR7"/>
</dbReference>
<keyword evidence="1" id="KW-0479">Metal-binding</keyword>
<dbReference type="GO" id="GO:0005737">
    <property type="term" value="C:cytoplasm"/>
    <property type="evidence" value="ECO:0007669"/>
    <property type="project" value="TreeGrafter"/>
</dbReference>
<dbReference type="InterPro" id="IPR003126">
    <property type="entry name" value="Znf_UBR"/>
</dbReference>
<dbReference type="AlphaFoldDB" id="A0A2G8KVT8"/>